<protein>
    <submittedName>
        <fullName evidence="2">Uncharacterized protein</fullName>
    </submittedName>
</protein>
<feature type="region of interest" description="Disordered" evidence="1">
    <location>
        <begin position="1"/>
        <end position="28"/>
    </location>
</feature>
<keyword evidence="3" id="KW-1185">Reference proteome</keyword>
<dbReference type="EMBL" id="JAPFRF010000001">
    <property type="protein sequence ID" value="KAJ7344186.1"/>
    <property type="molecule type" value="Genomic_DNA"/>
</dbReference>
<evidence type="ECO:0000313" key="2">
    <source>
        <dbReference type="EMBL" id="KAJ7344186.1"/>
    </source>
</evidence>
<evidence type="ECO:0000256" key="1">
    <source>
        <dbReference type="SAM" id="MobiDB-lite"/>
    </source>
</evidence>
<proteinExistence type="predicted"/>
<dbReference type="Proteomes" id="UP001142489">
    <property type="component" value="Unassembled WGS sequence"/>
</dbReference>
<sequence>MQGVGLESRDNDLSVKLPSPPPPVSLSPVQALRVPSLLKTGKKSTKPFHSGKERHVYIVTDNNFFPPIPLPAWEDLGNIYKTAFSPSHTVRVILLPTPPARPPPLPSPHAALYSPV</sequence>
<accession>A0A9Q0Y723</accession>
<reference evidence="2" key="1">
    <citation type="journal article" date="2023" name="DNA Res.">
        <title>Chromosome-level genome assembly of Phrynocephalus forsythii using third-generation DNA sequencing and Hi-C analysis.</title>
        <authorList>
            <person name="Qi Y."/>
            <person name="Zhao W."/>
            <person name="Zhao Y."/>
            <person name="Niu C."/>
            <person name="Cao S."/>
            <person name="Zhang Y."/>
        </authorList>
    </citation>
    <scope>NUCLEOTIDE SEQUENCE</scope>
    <source>
        <tissue evidence="2">Muscle</tissue>
    </source>
</reference>
<organism evidence="2 3">
    <name type="scientific">Phrynocephalus forsythii</name>
    <dbReference type="NCBI Taxonomy" id="171643"/>
    <lineage>
        <taxon>Eukaryota</taxon>
        <taxon>Metazoa</taxon>
        <taxon>Chordata</taxon>
        <taxon>Craniata</taxon>
        <taxon>Vertebrata</taxon>
        <taxon>Euteleostomi</taxon>
        <taxon>Lepidosauria</taxon>
        <taxon>Squamata</taxon>
        <taxon>Bifurcata</taxon>
        <taxon>Unidentata</taxon>
        <taxon>Episquamata</taxon>
        <taxon>Toxicofera</taxon>
        <taxon>Iguania</taxon>
        <taxon>Acrodonta</taxon>
        <taxon>Agamidae</taxon>
        <taxon>Agaminae</taxon>
        <taxon>Phrynocephalus</taxon>
    </lineage>
</organism>
<comment type="caution">
    <text evidence="2">The sequence shown here is derived from an EMBL/GenBank/DDBJ whole genome shotgun (WGS) entry which is preliminary data.</text>
</comment>
<dbReference type="AlphaFoldDB" id="A0A9Q0Y723"/>
<name>A0A9Q0Y723_9SAUR</name>
<evidence type="ECO:0000313" key="3">
    <source>
        <dbReference type="Proteomes" id="UP001142489"/>
    </source>
</evidence>
<gene>
    <name evidence="2" type="ORF">JRQ81_000136</name>
</gene>